<evidence type="ECO:0000256" key="1">
    <source>
        <dbReference type="SAM" id="MobiDB-lite"/>
    </source>
</evidence>
<organism evidence="2 3">
    <name type="scientific">Zasmidium cellare</name>
    <name type="common">Wine cellar mold</name>
    <name type="synonym">Racodium cellare</name>
    <dbReference type="NCBI Taxonomy" id="395010"/>
    <lineage>
        <taxon>Eukaryota</taxon>
        <taxon>Fungi</taxon>
        <taxon>Dikarya</taxon>
        <taxon>Ascomycota</taxon>
        <taxon>Pezizomycotina</taxon>
        <taxon>Dothideomycetes</taxon>
        <taxon>Dothideomycetidae</taxon>
        <taxon>Mycosphaerellales</taxon>
        <taxon>Mycosphaerellaceae</taxon>
        <taxon>Zasmidium</taxon>
    </lineage>
</organism>
<evidence type="ECO:0000313" key="3">
    <source>
        <dbReference type="Proteomes" id="UP001305779"/>
    </source>
</evidence>
<dbReference type="EMBL" id="JAXOVC010000006">
    <property type="protein sequence ID" value="KAK4500368.1"/>
    <property type="molecule type" value="Genomic_DNA"/>
</dbReference>
<proteinExistence type="predicted"/>
<evidence type="ECO:0000313" key="2">
    <source>
        <dbReference type="EMBL" id="KAK4500368.1"/>
    </source>
</evidence>
<gene>
    <name evidence="2" type="ORF">PRZ48_008557</name>
</gene>
<keyword evidence="3" id="KW-1185">Reference proteome</keyword>
<sequence length="110" mass="12605">MSREEYTPPDLTATNNQASSSTNKEPPTTSTTSHLSLGIDFSRDDRGGKPLLSTAKPYDASELRYYHSDTTREEANKKVKWQCVECEEIHRFGPTDYLRMDLGWRTFIAR</sequence>
<name>A0ABR0EGX5_ZASCE</name>
<feature type="compositionally biased region" description="Polar residues" evidence="1">
    <location>
        <begin position="12"/>
        <end position="25"/>
    </location>
</feature>
<protein>
    <submittedName>
        <fullName evidence="2">Uncharacterized protein</fullName>
    </submittedName>
</protein>
<accession>A0ABR0EGX5</accession>
<dbReference type="Proteomes" id="UP001305779">
    <property type="component" value="Unassembled WGS sequence"/>
</dbReference>
<reference evidence="2 3" key="1">
    <citation type="journal article" date="2023" name="G3 (Bethesda)">
        <title>A chromosome-level genome assembly of Zasmidium syzygii isolated from banana leaves.</title>
        <authorList>
            <person name="van Westerhoven A.C."/>
            <person name="Mehrabi R."/>
            <person name="Talebi R."/>
            <person name="Steentjes M.B.F."/>
            <person name="Corcolon B."/>
            <person name="Chong P.A."/>
            <person name="Kema G.H.J."/>
            <person name="Seidl M.F."/>
        </authorList>
    </citation>
    <scope>NUCLEOTIDE SEQUENCE [LARGE SCALE GENOMIC DNA]</scope>
    <source>
        <strain evidence="2 3">P124</strain>
    </source>
</reference>
<feature type="region of interest" description="Disordered" evidence="1">
    <location>
        <begin position="1"/>
        <end position="54"/>
    </location>
</feature>
<comment type="caution">
    <text evidence="2">The sequence shown here is derived from an EMBL/GenBank/DDBJ whole genome shotgun (WGS) entry which is preliminary data.</text>
</comment>